<dbReference type="GeneID" id="117652955"/>
<accession>A0A6P9A9U1</accession>
<dbReference type="KEGG" id="tpal:117652955"/>
<dbReference type="AlphaFoldDB" id="A0A6P9A9U1"/>
<dbReference type="InParanoid" id="A0A6P9A9U1"/>
<sequence length="422" mass="47906">MSKRNSAGNVTSTLGLECLPLSRTQLRDLWNYDNECGSQFMGAPLRICSSMEDDTAVEGHNSGIPCAELKNLKQTIKEMWVRAGTLFEVFYDAQRPDLGYRLKVKDSLPIKVTLKEDDMFYFGWCAVAPEDSLCTHLYKRSPLQPCGYLGGPASLCNWVLDKQATVSFSRPLRKIARYLLRLQCRNLSKGQELLSNYGNTKIMATEADWFLKGCCNVFKEADRHVKRQDKRKNLSDLMFVECCVLCGKQYSIKNKECRIQRKPHFVNSHADFLGSKWNGLGPYMQEEVDATAVLAEADKLNCLIQTLTKDLKWSIVPACNVIGTNDKDEYDNPEALLTEFRRRCTLLKGAGTLVLRGAAMDKMINELSVDHLRPVPVSVWRTLNWKNKVQPPFGVYSVPNEMNDDHTIEVQSAITKFCLFLN</sequence>
<gene>
    <name evidence="2" type="primary">LOC117652955</name>
</gene>
<keyword evidence="1" id="KW-1185">Reference proteome</keyword>
<dbReference type="OrthoDB" id="10297442at2759"/>
<protein>
    <submittedName>
        <fullName evidence="2">Uncharacterized protein LOC117652955</fullName>
    </submittedName>
</protein>
<evidence type="ECO:0000313" key="1">
    <source>
        <dbReference type="Proteomes" id="UP000515158"/>
    </source>
</evidence>
<dbReference type="RefSeq" id="XP_034254094.1">
    <property type="nucleotide sequence ID" value="XM_034398203.1"/>
</dbReference>
<name>A0A6P9A9U1_THRPL</name>
<organism evidence="2">
    <name type="scientific">Thrips palmi</name>
    <name type="common">Melon thrips</name>
    <dbReference type="NCBI Taxonomy" id="161013"/>
    <lineage>
        <taxon>Eukaryota</taxon>
        <taxon>Metazoa</taxon>
        <taxon>Ecdysozoa</taxon>
        <taxon>Arthropoda</taxon>
        <taxon>Hexapoda</taxon>
        <taxon>Insecta</taxon>
        <taxon>Pterygota</taxon>
        <taxon>Neoptera</taxon>
        <taxon>Paraneoptera</taxon>
        <taxon>Thysanoptera</taxon>
        <taxon>Terebrantia</taxon>
        <taxon>Thripoidea</taxon>
        <taxon>Thripidae</taxon>
        <taxon>Thrips</taxon>
    </lineage>
</organism>
<proteinExistence type="predicted"/>
<reference evidence="2" key="1">
    <citation type="submission" date="2025-08" db="UniProtKB">
        <authorList>
            <consortium name="RefSeq"/>
        </authorList>
    </citation>
    <scope>IDENTIFICATION</scope>
    <source>
        <tissue evidence="2">Total insect</tissue>
    </source>
</reference>
<dbReference type="Proteomes" id="UP000515158">
    <property type="component" value="Unplaced"/>
</dbReference>
<evidence type="ECO:0000313" key="2">
    <source>
        <dbReference type="RefSeq" id="XP_034254094.1"/>
    </source>
</evidence>